<organism evidence="4 5">
    <name type="scientific">Senna tora</name>
    <dbReference type="NCBI Taxonomy" id="362788"/>
    <lineage>
        <taxon>Eukaryota</taxon>
        <taxon>Viridiplantae</taxon>
        <taxon>Streptophyta</taxon>
        <taxon>Embryophyta</taxon>
        <taxon>Tracheophyta</taxon>
        <taxon>Spermatophyta</taxon>
        <taxon>Magnoliopsida</taxon>
        <taxon>eudicotyledons</taxon>
        <taxon>Gunneridae</taxon>
        <taxon>Pentapetalae</taxon>
        <taxon>rosids</taxon>
        <taxon>fabids</taxon>
        <taxon>Fabales</taxon>
        <taxon>Fabaceae</taxon>
        <taxon>Caesalpinioideae</taxon>
        <taxon>Cassia clade</taxon>
        <taxon>Senna</taxon>
    </lineage>
</organism>
<dbReference type="NCBIfam" id="TIGR00756">
    <property type="entry name" value="PPR"/>
    <property type="match status" value="1"/>
</dbReference>
<dbReference type="InterPro" id="IPR011990">
    <property type="entry name" value="TPR-like_helical_dom_sf"/>
</dbReference>
<protein>
    <submittedName>
        <fullName evidence="4">E3 ubiquitin-protein ligase KEG-like</fullName>
    </submittedName>
</protein>
<accession>A0A834WP37</accession>
<evidence type="ECO:0000313" key="5">
    <source>
        <dbReference type="Proteomes" id="UP000634136"/>
    </source>
</evidence>
<dbReference type="PANTHER" id="PTHR47936">
    <property type="entry name" value="PPR_LONG DOMAIN-CONTAINING PROTEIN"/>
    <property type="match status" value="1"/>
</dbReference>
<dbReference type="AlphaFoldDB" id="A0A834WP37"/>
<comment type="caution">
    <text evidence="4">The sequence shown here is derived from an EMBL/GenBank/DDBJ whole genome shotgun (WGS) entry which is preliminary data.</text>
</comment>
<dbReference type="PROSITE" id="PS51375">
    <property type="entry name" value="PPR"/>
    <property type="match status" value="1"/>
</dbReference>
<dbReference type="EMBL" id="JAAIUW010000007">
    <property type="protein sequence ID" value="KAF7824239.1"/>
    <property type="molecule type" value="Genomic_DNA"/>
</dbReference>
<dbReference type="Gene3D" id="1.25.40.10">
    <property type="entry name" value="Tetratricopeptide repeat domain"/>
    <property type="match status" value="1"/>
</dbReference>
<dbReference type="InterPro" id="IPR002885">
    <property type="entry name" value="PPR_rpt"/>
</dbReference>
<evidence type="ECO:0000256" key="2">
    <source>
        <dbReference type="ARBA" id="ARBA00022737"/>
    </source>
</evidence>
<evidence type="ECO:0000256" key="1">
    <source>
        <dbReference type="ARBA" id="ARBA00007626"/>
    </source>
</evidence>
<reference evidence="4" key="1">
    <citation type="submission" date="2020-09" db="EMBL/GenBank/DDBJ databases">
        <title>Genome-Enabled Discovery of Anthraquinone Biosynthesis in Senna tora.</title>
        <authorList>
            <person name="Kang S.-H."/>
            <person name="Pandey R.P."/>
            <person name="Lee C.-M."/>
            <person name="Sim J.-S."/>
            <person name="Jeong J.-T."/>
            <person name="Choi B.-S."/>
            <person name="Jung M."/>
            <person name="Ginzburg D."/>
            <person name="Zhao K."/>
            <person name="Won S.Y."/>
            <person name="Oh T.-J."/>
            <person name="Yu Y."/>
            <person name="Kim N.-H."/>
            <person name="Lee O.R."/>
            <person name="Lee T.-H."/>
            <person name="Bashyal P."/>
            <person name="Kim T.-S."/>
            <person name="Lee W.-H."/>
            <person name="Kawkins C."/>
            <person name="Kim C.-K."/>
            <person name="Kim J.S."/>
            <person name="Ahn B.O."/>
            <person name="Rhee S.Y."/>
            <person name="Sohng J.K."/>
        </authorList>
    </citation>
    <scope>NUCLEOTIDE SEQUENCE</scope>
    <source>
        <tissue evidence="4">Leaf</tissue>
    </source>
</reference>
<feature type="repeat" description="PPR" evidence="3">
    <location>
        <begin position="94"/>
        <end position="128"/>
    </location>
</feature>
<evidence type="ECO:0000313" key="4">
    <source>
        <dbReference type="EMBL" id="KAF7824239.1"/>
    </source>
</evidence>
<keyword evidence="2" id="KW-0677">Repeat</keyword>
<gene>
    <name evidence="4" type="ORF">G2W53_022383</name>
</gene>
<dbReference type="Proteomes" id="UP000634136">
    <property type="component" value="Unassembled WGS sequence"/>
</dbReference>
<name>A0A834WP37_9FABA</name>
<dbReference type="OrthoDB" id="185373at2759"/>
<proteinExistence type="inferred from homology"/>
<comment type="similarity">
    <text evidence="1">Belongs to the PPR family. P subfamily.</text>
</comment>
<sequence>MVTSFSLATRSKFPKNPYALRYNLSFHSHNFSGDDHHFEAFIKSSPGPSIVVINKHLADLVDHKRYSDVISRWKVVRGYGIIGCNFSTYGFEPTVVTWTTLLRGLCDHHQIGKAFEFYREAKKNGLELNRISCSTLIQGLCKSGLKLRLELRCSRALYPFSRNCVWNFVSLNVASVSQVRVFTRRKRSKKAVEVQEKEQVNQTLEQEDDEGDNAFHKAAKTARMKLENLDWLIVMLRNPEADVEVRNHRQVEANALTHFSSD</sequence>
<dbReference type="Pfam" id="PF13041">
    <property type="entry name" value="PPR_2"/>
    <property type="match status" value="1"/>
</dbReference>
<dbReference type="PANTHER" id="PTHR47936:SF1">
    <property type="entry name" value="PENTATRICOPEPTIDE REPEAT-CONTAINING PROTEIN GUN1, CHLOROPLASTIC"/>
    <property type="match status" value="1"/>
</dbReference>
<keyword evidence="5" id="KW-1185">Reference proteome</keyword>
<evidence type="ECO:0000256" key="3">
    <source>
        <dbReference type="PROSITE-ProRule" id="PRU00708"/>
    </source>
</evidence>